<proteinExistence type="predicted"/>
<dbReference type="Proteomes" id="UP000053676">
    <property type="component" value="Unassembled WGS sequence"/>
</dbReference>
<dbReference type="KEGG" id="nai:NECAME_14136"/>
<keyword evidence="2" id="KW-1185">Reference proteome</keyword>
<dbReference type="AlphaFoldDB" id="W2SPZ3"/>
<evidence type="ECO:0000313" key="2">
    <source>
        <dbReference type="Proteomes" id="UP000053676"/>
    </source>
</evidence>
<protein>
    <submittedName>
        <fullName evidence="1">Uncharacterized protein</fullName>
    </submittedName>
</protein>
<organism evidence="1 2">
    <name type="scientific">Necator americanus</name>
    <name type="common">Human hookworm</name>
    <dbReference type="NCBI Taxonomy" id="51031"/>
    <lineage>
        <taxon>Eukaryota</taxon>
        <taxon>Metazoa</taxon>
        <taxon>Ecdysozoa</taxon>
        <taxon>Nematoda</taxon>
        <taxon>Chromadorea</taxon>
        <taxon>Rhabditida</taxon>
        <taxon>Rhabditina</taxon>
        <taxon>Rhabditomorpha</taxon>
        <taxon>Strongyloidea</taxon>
        <taxon>Ancylostomatidae</taxon>
        <taxon>Bunostominae</taxon>
        <taxon>Necator</taxon>
    </lineage>
</organism>
<gene>
    <name evidence="1" type="ORF">NECAME_14136</name>
</gene>
<name>W2SPZ3_NECAM</name>
<reference evidence="2" key="1">
    <citation type="journal article" date="2014" name="Nat. Genet.">
        <title>Genome of the human hookworm Necator americanus.</title>
        <authorList>
            <person name="Tang Y.T."/>
            <person name="Gao X."/>
            <person name="Rosa B.A."/>
            <person name="Abubucker S."/>
            <person name="Hallsworth-Pepin K."/>
            <person name="Martin J."/>
            <person name="Tyagi R."/>
            <person name="Heizer E."/>
            <person name="Zhang X."/>
            <person name="Bhonagiri-Palsikar V."/>
            <person name="Minx P."/>
            <person name="Warren W.C."/>
            <person name="Wang Q."/>
            <person name="Zhan B."/>
            <person name="Hotez P.J."/>
            <person name="Sternberg P.W."/>
            <person name="Dougall A."/>
            <person name="Gaze S.T."/>
            <person name="Mulvenna J."/>
            <person name="Sotillo J."/>
            <person name="Ranganathan S."/>
            <person name="Rabelo E.M."/>
            <person name="Wilson R.K."/>
            <person name="Felgner P.L."/>
            <person name="Bethony J."/>
            <person name="Hawdon J.M."/>
            <person name="Gasser R.B."/>
            <person name="Loukas A."/>
            <person name="Mitreva M."/>
        </authorList>
    </citation>
    <scope>NUCLEOTIDE SEQUENCE [LARGE SCALE GENOMIC DNA]</scope>
</reference>
<evidence type="ECO:0000313" key="1">
    <source>
        <dbReference type="EMBL" id="ETN71710.1"/>
    </source>
</evidence>
<dbReference type="EMBL" id="KI667198">
    <property type="protein sequence ID" value="ETN71710.1"/>
    <property type="molecule type" value="Genomic_DNA"/>
</dbReference>
<accession>W2SPZ3</accession>
<sequence length="89" mass="9920">MNFSSGSLTVDVQHGRGAPFSISLKSLVFNSYTGFRSVDVGHIEPKMAKSVKFTQQMYFFCCSELLYSFALLVSTTENTDETNLFSTVQ</sequence>